<proteinExistence type="predicted"/>
<sequence length="67" mass="7555">MMSRILLFLTIIALCFAVVQGAPTPTKVTRNERLTNAQRISRGLQPRAPERLYDPLVRRQPAPSNLP</sequence>
<gene>
    <name evidence="3" type="ORF">IL334_003605</name>
</gene>
<feature type="region of interest" description="Disordered" evidence="1">
    <location>
        <begin position="35"/>
        <end position="67"/>
    </location>
</feature>
<dbReference type="RefSeq" id="XP_062791386.1">
    <property type="nucleotide sequence ID" value="XM_062935335.1"/>
</dbReference>
<evidence type="ECO:0000256" key="1">
    <source>
        <dbReference type="SAM" id="MobiDB-lite"/>
    </source>
</evidence>
<dbReference type="EMBL" id="CP141884">
    <property type="protein sequence ID" value="WRT66646.1"/>
    <property type="molecule type" value="Genomic_DNA"/>
</dbReference>
<feature type="chain" id="PRO_5045820327" evidence="2">
    <location>
        <begin position="22"/>
        <end position="67"/>
    </location>
</feature>
<evidence type="ECO:0000313" key="4">
    <source>
        <dbReference type="Proteomes" id="UP001329825"/>
    </source>
</evidence>
<evidence type="ECO:0000313" key="3">
    <source>
        <dbReference type="EMBL" id="WRT66646.1"/>
    </source>
</evidence>
<feature type="signal peptide" evidence="2">
    <location>
        <begin position="1"/>
        <end position="21"/>
    </location>
</feature>
<reference evidence="3 4" key="1">
    <citation type="submission" date="2024-01" db="EMBL/GenBank/DDBJ databases">
        <title>Comparative genomics of Cryptococcus and Kwoniella reveals pathogenesis evolution and contrasting modes of karyotype evolution via chromosome fusion or intercentromeric recombination.</title>
        <authorList>
            <person name="Coelho M.A."/>
            <person name="David-Palma M."/>
            <person name="Shea T."/>
            <person name="Bowers K."/>
            <person name="McGinley-Smith S."/>
            <person name="Mohammad A.W."/>
            <person name="Gnirke A."/>
            <person name="Yurkov A.M."/>
            <person name="Nowrousian M."/>
            <person name="Sun S."/>
            <person name="Cuomo C.A."/>
            <person name="Heitman J."/>
        </authorList>
    </citation>
    <scope>NUCLEOTIDE SEQUENCE [LARGE SCALE GENOMIC DNA]</scope>
    <source>
        <strain evidence="3">CBS 11374</strain>
    </source>
</reference>
<organism evidence="3 4">
    <name type="scientific">Kwoniella shivajii</name>
    <dbReference type="NCBI Taxonomy" id="564305"/>
    <lineage>
        <taxon>Eukaryota</taxon>
        <taxon>Fungi</taxon>
        <taxon>Dikarya</taxon>
        <taxon>Basidiomycota</taxon>
        <taxon>Agaricomycotina</taxon>
        <taxon>Tremellomycetes</taxon>
        <taxon>Tremellales</taxon>
        <taxon>Cryptococcaceae</taxon>
        <taxon>Kwoniella</taxon>
    </lineage>
</organism>
<accession>A0ABZ1CYD9</accession>
<keyword evidence="4" id="KW-1185">Reference proteome</keyword>
<dbReference type="GeneID" id="87955736"/>
<name>A0ABZ1CYD9_9TREE</name>
<keyword evidence="2" id="KW-0732">Signal</keyword>
<evidence type="ECO:0000256" key="2">
    <source>
        <dbReference type="SAM" id="SignalP"/>
    </source>
</evidence>
<protein>
    <submittedName>
        <fullName evidence="3">Uncharacterized protein</fullName>
    </submittedName>
</protein>
<feature type="compositionally biased region" description="Basic and acidic residues" evidence="1">
    <location>
        <begin position="48"/>
        <end position="57"/>
    </location>
</feature>
<dbReference type="Proteomes" id="UP001329825">
    <property type="component" value="Chromosome 4"/>
</dbReference>